<dbReference type="Pfam" id="PF07989">
    <property type="entry name" value="Cnn_1N"/>
    <property type="match status" value="1"/>
</dbReference>
<feature type="compositionally biased region" description="Basic and acidic residues" evidence="3">
    <location>
        <begin position="435"/>
        <end position="448"/>
    </location>
</feature>
<comment type="caution">
    <text evidence="5">The sequence shown here is derived from an EMBL/GenBank/DDBJ whole genome shotgun (WGS) entry which is preliminary data.</text>
</comment>
<feature type="compositionally biased region" description="Low complexity" evidence="3">
    <location>
        <begin position="25"/>
        <end position="36"/>
    </location>
</feature>
<feature type="region of interest" description="Disordered" evidence="3">
    <location>
        <begin position="204"/>
        <end position="223"/>
    </location>
</feature>
<feature type="domain" description="Centrosomin N-terminal motif 1" evidence="4">
    <location>
        <begin position="96"/>
        <end position="162"/>
    </location>
</feature>
<name>A0ABR3VIX1_HUMIN</name>
<feature type="compositionally biased region" description="Basic and acidic residues" evidence="3">
    <location>
        <begin position="502"/>
        <end position="516"/>
    </location>
</feature>
<feature type="compositionally biased region" description="Polar residues" evidence="3">
    <location>
        <begin position="366"/>
        <end position="376"/>
    </location>
</feature>
<evidence type="ECO:0000256" key="2">
    <source>
        <dbReference type="ARBA" id="ARBA00022490"/>
    </source>
</evidence>
<feature type="compositionally biased region" description="Gly residues" evidence="3">
    <location>
        <begin position="876"/>
        <end position="900"/>
    </location>
</feature>
<accession>A0ABR3VIX1</accession>
<protein>
    <recommendedName>
        <fullName evidence="4">Centrosomin N-terminal motif 1 domain-containing protein</fullName>
    </recommendedName>
</protein>
<organism evidence="5 6">
    <name type="scientific">Humicola insolens</name>
    <name type="common">Soft-rot fungus</name>
    <dbReference type="NCBI Taxonomy" id="85995"/>
    <lineage>
        <taxon>Eukaryota</taxon>
        <taxon>Fungi</taxon>
        <taxon>Dikarya</taxon>
        <taxon>Ascomycota</taxon>
        <taxon>Pezizomycotina</taxon>
        <taxon>Sordariomycetes</taxon>
        <taxon>Sordariomycetidae</taxon>
        <taxon>Sordariales</taxon>
        <taxon>Chaetomiaceae</taxon>
        <taxon>Mycothermus</taxon>
    </lineage>
</organism>
<feature type="compositionally biased region" description="Basic and acidic residues" evidence="3">
    <location>
        <begin position="704"/>
        <end position="714"/>
    </location>
</feature>
<sequence>MDSYTAANGLPGPQPIDTTQDHFRSSPSKPISPLLLERLQKLRQAENDRMSSRSSNDRLSSSSGSRHTRSPSPTSSNRPVSSGGMDPAKVKKGLGVKEMEQTLSTLHKQNFDLKLELYHRRERQTVLEERIETLERKVKERDQLHESLLKELEKRDKAVEEAIGMIFTLEKRVEQLLVERSIVRKIEAEEAAFSRITPAIATPSSKETLNQTASQGDAKTPIRMPSFVSDRSEKTENLRNVYLGALAGESSHTLSQLPDDTPDTARMGARISSPALSDLSESSFASIYGRGRTVDLAPRPGDSPWPWDGSRTPVLSDTPTRVKPATPSRQPRPTSPSTSAKYHINGILDHGPSPLQRLAMLDVTLPASNTPRPSTATKEKEHPSPRPATAQGQPKTKKEKREALERVLTQGHFTTPQALPPTPDTLSSTTLQHETPTKEQGPDNDRTETSAARPPRPDSRKSFSQAAQAASTTAFDSRKHLNNEESSSATPVGFESQPGHPAVDRARGGNDYDVSRPKSRARRASTASSVDPWLYESMKSESTDAPRPMSSVSQAHSKNGHISPDLFSSPTSNSGWAADAMFGTLGGTGYNRAGGKTPVLGSAALPPPDRRSNLVMDAMAAPPPPPITFPGRKTPILTSAAPPPPDRRSSLAAKTRSPVDVAPGKDGIPQSPRHIVTTPAQMRSPHRSSRARSNSTYVRPPSRHLTDMALKYDRPMTVPPKQVLQAPPTPSKQDAGSQPLPKQRHYPPTTSRPRSRGLNSLFRRSTGSADVPAPPATAPPTDSPFKPPPQPSTGGILMGIPSWVRRASLGDGDRASVTPPPIQRDRGNSRRDQEDEDADGGVALEPEAPVGPATPGSAGGGGVKLRSSSRKSWSGLSGGYVEGGGDNVGGGVLLNGGSGGGKRKWLGLGRMSSLRNRGGA</sequence>
<feature type="compositionally biased region" description="Low complexity" evidence="3">
    <location>
        <begin position="462"/>
        <end position="475"/>
    </location>
</feature>
<feature type="compositionally biased region" description="Basic and acidic residues" evidence="3">
    <location>
        <begin position="38"/>
        <end position="51"/>
    </location>
</feature>
<feature type="compositionally biased region" description="Basic and acidic residues" evidence="3">
    <location>
        <begin position="823"/>
        <end position="833"/>
    </location>
</feature>
<dbReference type="InterPro" id="IPR012943">
    <property type="entry name" value="Cnn_1N"/>
</dbReference>
<comment type="subcellular location">
    <subcellularLocation>
        <location evidence="1">Cytoplasm</location>
    </subcellularLocation>
</comment>
<feature type="compositionally biased region" description="Pro residues" evidence="3">
    <location>
        <begin position="772"/>
        <end position="791"/>
    </location>
</feature>
<feature type="region of interest" description="Disordered" evidence="3">
    <location>
        <begin position="251"/>
        <end position="274"/>
    </location>
</feature>
<feature type="region of interest" description="Disordered" evidence="3">
    <location>
        <begin position="1"/>
        <end position="90"/>
    </location>
</feature>
<reference evidence="5 6" key="1">
    <citation type="journal article" date="2024" name="Commun. Biol.">
        <title>Comparative genomic analysis of thermophilic fungi reveals convergent evolutionary adaptations and gene losses.</title>
        <authorList>
            <person name="Steindorff A.S."/>
            <person name="Aguilar-Pontes M.V."/>
            <person name="Robinson A.J."/>
            <person name="Andreopoulos B."/>
            <person name="LaButti K."/>
            <person name="Kuo A."/>
            <person name="Mondo S."/>
            <person name="Riley R."/>
            <person name="Otillar R."/>
            <person name="Haridas S."/>
            <person name="Lipzen A."/>
            <person name="Grimwood J."/>
            <person name="Schmutz J."/>
            <person name="Clum A."/>
            <person name="Reid I.D."/>
            <person name="Moisan M.C."/>
            <person name="Butler G."/>
            <person name="Nguyen T.T.M."/>
            <person name="Dewar K."/>
            <person name="Conant G."/>
            <person name="Drula E."/>
            <person name="Henrissat B."/>
            <person name="Hansel C."/>
            <person name="Singer S."/>
            <person name="Hutchinson M.I."/>
            <person name="de Vries R.P."/>
            <person name="Natvig D.O."/>
            <person name="Powell A.J."/>
            <person name="Tsang A."/>
            <person name="Grigoriev I.V."/>
        </authorList>
    </citation>
    <scope>NUCLEOTIDE SEQUENCE [LARGE SCALE GENOMIC DNA]</scope>
    <source>
        <strain evidence="5 6">CBS 620.91</strain>
    </source>
</reference>
<proteinExistence type="predicted"/>
<evidence type="ECO:0000259" key="4">
    <source>
        <dbReference type="Pfam" id="PF07989"/>
    </source>
</evidence>
<feature type="region of interest" description="Disordered" evidence="3">
    <location>
        <begin position="294"/>
        <end position="353"/>
    </location>
</feature>
<feature type="compositionally biased region" description="Low complexity" evidence="3">
    <location>
        <begin position="324"/>
        <end position="340"/>
    </location>
</feature>
<keyword evidence="6" id="KW-1185">Reference proteome</keyword>
<evidence type="ECO:0000256" key="1">
    <source>
        <dbReference type="ARBA" id="ARBA00004496"/>
    </source>
</evidence>
<dbReference type="Proteomes" id="UP001583172">
    <property type="component" value="Unassembled WGS sequence"/>
</dbReference>
<feature type="compositionally biased region" description="Polar residues" evidence="3">
    <location>
        <begin position="204"/>
        <end position="217"/>
    </location>
</feature>
<feature type="region of interest" description="Disordered" evidence="3">
    <location>
        <begin position="366"/>
        <end position="568"/>
    </location>
</feature>
<evidence type="ECO:0000313" key="5">
    <source>
        <dbReference type="EMBL" id="KAL1841824.1"/>
    </source>
</evidence>
<keyword evidence="2" id="KW-0963">Cytoplasm</keyword>
<evidence type="ECO:0000256" key="3">
    <source>
        <dbReference type="SAM" id="MobiDB-lite"/>
    </source>
</evidence>
<feature type="compositionally biased region" description="Low complexity" evidence="3">
    <location>
        <begin position="52"/>
        <end position="82"/>
    </location>
</feature>
<feature type="compositionally biased region" description="Low complexity" evidence="3">
    <location>
        <begin position="864"/>
        <end position="875"/>
    </location>
</feature>
<dbReference type="EMBL" id="JAZGSY010000063">
    <property type="protein sequence ID" value="KAL1841824.1"/>
    <property type="molecule type" value="Genomic_DNA"/>
</dbReference>
<feature type="region of interest" description="Disordered" evidence="3">
    <location>
        <begin position="600"/>
        <end position="920"/>
    </location>
</feature>
<evidence type="ECO:0000313" key="6">
    <source>
        <dbReference type="Proteomes" id="UP001583172"/>
    </source>
</evidence>
<gene>
    <name evidence="5" type="ORF">VTJ49DRAFT_6577</name>
</gene>